<dbReference type="PANTHER" id="PTHR12526">
    <property type="entry name" value="GLYCOSYLTRANSFERASE"/>
    <property type="match status" value="1"/>
</dbReference>
<dbReference type="OrthoDB" id="9794513at2"/>
<dbReference type="AlphaFoldDB" id="Q110Q0"/>
<evidence type="ECO:0000313" key="2">
    <source>
        <dbReference type="EMBL" id="ABG52024.1"/>
    </source>
</evidence>
<sequence>MQISLKARLNIIKYPWHVAHDYELCKLPHNMIFLTNTHRRWNVNYRPIPPYVKFANNIESVETDLMILHVDQWTWHELDKRLLFLRYRNMYKGKKIIINHGCNMVDGCTSEEIKELIGDNFMVCNSSTAHHLWGIENSRFIRHGMSPEEWPQSNYGRGNIVVNQPPGKIHNEYRNNNAVIKFEEKTGIKVDWIGRDYKFSSFSKYRTFLSTSSILFSPSYASPNPRARTEAMLCGMALVTTNFHGESEYIVNGENGYASNNMSELYEYLKFLYYNPKEARRIGHNSRNMAKNVFHIDKFIAQWQEVLKEVV</sequence>
<dbReference type="InterPro" id="IPR001296">
    <property type="entry name" value="Glyco_trans_1"/>
</dbReference>
<dbReference type="Pfam" id="PF00534">
    <property type="entry name" value="Glycos_transf_1"/>
    <property type="match status" value="1"/>
</dbReference>
<dbReference type="SUPFAM" id="SSF53756">
    <property type="entry name" value="UDP-Glycosyltransferase/glycogen phosphorylase"/>
    <property type="match status" value="1"/>
</dbReference>
<proteinExistence type="predicted"/>
<reference evidence="2" key="1">
    <citation type="submission" date="2006-06" db="EMBL/GenBank/DDBJ databases">
        <title>Complete sequence of Trichodesmium erythraeum IMS101.</title>
        <authorList>
            <consortium name="US DOE Joint Genome Institute"/>
            <person name="Copeland A."/>
            <person name="Lucas S."/>
            <person name="Lapidus A."/>
            <person name="Barry K."/>
            <person name="Detter J.C."/>
            <person name="Glavina del Rio T."/>
            <person name="Hammon N."/>
            <person name="Israni S."/>
            <person name="Dalin E."/>
            <person name="Tice H."/>
            <person name="Pitluck S."/>
            <person name="Kiss H."/>
            <person name="Munk A.C."/>
            <person name="Brettin T."/>
            <person name="Bruce D."/>
            <person name="Han C."/>
            <person name="Tapia R."/>
            <person name="Gilna P."/>
            <person name="Schmutz J."/>
            <person name="Larimer F."/>
            <person name="Land M."/>
            <person name="Hauser L."/>
            <person name="Kyrpides N."/>
            <person name="Kim E."/>
            <person name="Richardson P."/>
        </authorList>
    </citation>
    <scope>NUCLEOTIDE SEQUENCE [LARGE SCALE GENOMIC DNA]</scope>
    <source>
        <strain evidence="2">IMS101</strain>
    </source>
</reference>
<dbReference type="eggNOG" id="COG0438">
    <property type="taxonomic scope" value="Bacteria"/>
</dbReference>
<dbReference type="HOGENOM" id="CLU_075562_0_0_3"/>
<dbReference type="RefSeq" id="WP_011612385.1">
    <property type="nucleotide sequence ID" value="NC_008312.1"/>
</dbReference>
<dbReference type="GO" id="GO:0016757">
    <property type="term" value="F:glycosyltransferase activity"/>
    <property type="evidence" value="ECO:0007669"/>
    <property type="project" value="InterPro"/>
</dbReference>
<protein>
    <recommendedName>
        <fullName evidence="1">Glycosyl transferase family 1 domain-containing protein</fullName>
    </recommendedName>
</protein>
<dbReference type="STRING" id="203124.Tery_2850"/>
<feature type="domain" description="Glycosyl transferase family 1" evidence="1">
    <location>
        <begin position="203"/>
        <end position="288"/>
    </location>
</feature>
<accession>Q110Q0</accession>
<dbReference type="KEGG" id="ter:Tery_2850"/>
<gene>
    <name evidence="2" type="ordered locus">Tery_2850</name>
</gene>
<name>Q110Q0_TRIEI</name>
<dbReference type="EMBL" id="CP000393">
    <property type="protein sequence ID" value="ABG52024.1"/>
    <property type="molecule type" value="Genomic_DNA"/>
</dbReference>
<dbReference type="Gene3D" id="3.40.50.2000">
    <property type="entry name" value="Glycogen Phosphorylase B"/>
    <property type="match status" value="1"/>
</dbReference>
<evidence type="ECO:0000259" key="1">
    <source>
        <dbReference type="Pfam" id="PF00534"/>
    </source>
</evidence>
<organism evidence="2">
    <name type="scientific">Trichodesmium erythraeum (strain IMS101)</name>
    <dbReference type="NCBI Taxonomy" id="203124"/>
    <lineage>
        <taxon>Bacteria</taxon>
        <taxon>Bacillati</taxon>
        <taxon>Cyanobacteriota</taxon>
        <taxon>Cyanophyceae</taxon>
        <taxon>Oscillatoriophycideae</taxon>
        <taxon>Oscillatoriales</taxon>
        <taxon>Microcoleaceae</taxon>
        <taxon>Trichodesmium</taxon>
    </lineage>
</organism>